<evidence type="ECO:0000256" key="4">
    <source>
        <dbReference type="ARBA" id="ARBA00022618"/>
    </source>
</evidence>
<evidence type="ECO:0000256" key="6">
    <source>
        <dbReference type="ARBA" id="ARBA00022679"/>
    </source>
</evidence>
<feature type="transmembrane region" description="Helical" evidence="16">
    <location>
        <begin position="94"/>
        <end position="111"/>
    </location>
</feature>
<dbReference type="Proteomes" id="UP000199588">
    <property type="component" value="Unassembled WGS sequence"/>
</dbReference>
<organism evidence="17 18">
    <name type="scientific">Basfia succiniciproducens</name>
    <dbReference type="NCBI Taxonomy" id="653940"/>
    <lineage>
        <taxon>Bacteria</taxon>
        <taxon>Pseudomonadati</taxon>
        <taxon>Pseudomonadota</taxon>
        <taxon>Gammaproteobacteria</taxon>
        <taxon>Pasteurellales</taxon>
        <taxon>Pasteurellaceae</taxon>
        <taxon>Basfia</taxon>
    </lineage>
</organism>
<dbReference type="GO" id="GO:0051301">
    <property type="term" value="P:cell division"/>
    <property type="evidence" value="ECO:0007669"/>
    <property type="project" value="UniProtKB-KW"/>
</dbReference>
<comment type="caution">
    <text evidence="17">The sequence shown here is derived from an EMBL/GenBank/DDBJ whole genome shotgun (WGS) entry which is preliminary data.</text>
</comment>
<comment type="subcellular location">
    <subcellularLocation>
        <location evidence="16">Cell inner membrane</location>
        <topology evidence="16">Multi-pass membrane protein</topology>
    </subcellularLocation>
    <subcellularLocation>
        <location evidence="1">Cell membrane</location>
        <topology evidence="1">Multi-pass membrane protein</topology>
    </subcellularLocation>
    <text evidence="16">Localizes to the division septum.</text>
</comment>
<comment type="function">
    <text evidence="16">Peptidoglycan polymerase that is essential for cell division.</text>
</comment>
<feature type="transmembrane region" description="Helical" evidence="16">
    <location>
        <begin position="358"/>
        <end position="377"/>
    </location>
</feature>
<keyword evidence="6 16" id="KW-0808">Transferase</keyword>
<dbReference type="InterPro" id="IPR001182">
    <property type="entry name" value="FtsW/RodA"/>
</dbReference>
<dbReference type="EC" id="2.4.99.28" evidence="16"/>
<evidence type="ECO:0000256" key="2">
    <source>
        <dbReference type="ARBA" id="ARBA00004752"/>
    </source>
</evidence>
<evidence type="ECO:0000256" key="8">
    <source>
        <dbReference type="ARBA" id="ARBA00022960"/>
    </source>
</evidence>
<keyword evidence="7 16" id="KW-0812">Transmembrane</keyword>
<feature type="transmembrane region" description="Helical" evidence="16">
    <location>
        <begin position="158"/>
        <end position="176"/>
    </location>
</feature>
<dbReference type="NCBIfam" id="TIGR02614">
    <property type="entry name" value="ftsW"/>
    <property type="match status" value="1"/>
</dbReference>
<sequence length="396" mass="44555">MHIFSKIKAGYQRWTTLTPTNLLYDRSLLWLFIILLFIGFVMVTSASIPVGTRLFDDPFYFAKRDAMYVILSMGICYYFIKVPMANWESWHKRVFILALILLILVLIPGIGKSVNGARRWIPMVLFNFQPAEFAKLALICFLSGYFTRRYDEVRSRKLSAAKPLIVMGFLGTFLILQPDLGSTVVLFVITFGLLFVVGAHIMQFLVLAATGGFLFVVLVLSSAYRMKRITGFMDPFKDPYGTGFQLSNSLMAFGRGEFTGEGLGNSIQKLEYLPEAHTDFVMAVVGEEFGFAGITVMIILLALLVFRAMKIGRESLQLEQRFKGFFAFGISFWIFFQGFVNLGMSLGLLPTKGLTFPLVSYGGSSLVIMAISIAILLRIDHENRLMRGGHARLKDD</sequence>
<evidence type="ECO:0000256" key="12">
    <source>
        <dbReference type="ARBA" id="ARBA00023306"/>
    </source>
</evidence>
<dbReference type="HAMAP" id="MF_00913">
    <property type="entry name" value="PGT_FtsW_proteobact"/>
    <property type="match status" value="1"/>
</dbReference>
<dbReference type="PANTHER" id="PTHR30474:SF2">
    <property type="entry name" value="PEPTIDOGLYCAN GLYCOSYLTRANSFERASE FTSW-RELATED"/>
    <property type="match status" value="1"/>
</dbReference>
<dbReference type="InterPro" id="IPR013437">
    <property type="entry name" value="FtsW"/>
</dbReference>
<reference evidence="17 18" key="1">
    <citation type="submission" date="2016-10" db="EMBL/GenBank/DDBJ databases">
        <authorList>
            <person name="Varghese N."/>
            <person name="Submissions S."/>
        </authorList>
    </citation>
    <scope>NUCLEOTIDE SEQUENCE [LARGE SCALE GENOMIC DNA]</scope>
    <source>
        <strain evidence="17 18">DSM 22022</strain>
    </source>
</reference>
<dbReference type="InterPro" id="IPR018365">
    <property type="entry name" value="Cell_cycle_FtsW-rel_CS"/>
</dbReference>
<comment type="similarity">
    <text evidence="14 16">Belongs to the SEDS family. FtsW subfamily.</text>
</comment>
<evidence type="ECO:0000256" key="14">
    <source>
        <dbReference type="ARBA" id="ARBA00038053"/>
    </source>
</evidence>
<comment type="catalytic activity">
    <reaction evidence="15 16">
        <text>[GlcNAc-(1-&gt;4)-Mur2Ac(oyl-L-Ala-gamma-D-Glu-L-Lys-D-Ala-D-Ala)](n)-di-trans,octa-cis-undecaprenyl diphosphate + beta-D-GlcNAc-(1-&gt;4)-Mur2Ac(oyl-L-Ala-gamma-D-Glu-L-Lys-D-Ala-D-Ala)-di-trans,octa-cis-undecaprenyl diphosphate = [GlcNAc-(1-&gt;4)-Mur2Ac(oyl-L-Ala-gamma-D-Glu-L-Lys-D-Ala-D-Ala)](n+1)-di-trans,octa-cis-undecaprenyl diphosphate + di-trans,octa-cis-undecaprenyl diphosphate + H(+)</text>
        <dbReference type="Rhea" id="RHEA:23708"/>
        <dbReference type="Rhea" id="RHEA-COMP:9602"/>
        <dbReference type="Rhea" id="RHEA-COMP:9603"/>
        <dbReference type="ChEBI" id="CHEBI:15378"/>
        <dbReference type="ChEBI" id="CHEBI:58405"/>
        <dbReference type="ChEBI" id="CHEBI:60033"/>
        <dbReference type="ChEBI" id="CHEBI:78435"/>
        <dbReference type="EC" id="2.4.99.28"/>
    </reaction>
</comment>
<evidence type="ECO:0000256" key="7">
    <source>
        <dbReference type="ARBA" id="ARBA00022692"/>
    </source>
</evidence>
<keyword evidence="16" id="KW-0997">Cell inner membrane</keyword>
<feature type="transmembrane region" description="Helical" evidence="16">
    <location>
        <begin position="123"/>
        <end position="146"/>
    </location>
</feature>
<evidence type="ECO:0000256" key="15">
    <source>
        <dbReference type="ARBA" id="ARBA00049902"/>
    </source>
</evidence>
<feature type="transmembrane region" description="Helical" evidence="16">
    <location>
        <begin position="182"/>
        <end position="199"/>
    </location>
</feature>
<keyword evidence="9 16" id="KW-0573">Peptidoglycan synthesis</keyword>
<keyword evidence="4 16" id="KW-0132">Cell division</keyword>
<name>A0A1G5CHJ6_9PAST</name>
<feature type="transmembrane region" description="Helical" evidence="16">
    <location>
        <begin position="289"/>
        <end position="306"/>
    </location>
</feature>
<keyword evidence="18" id="KW-1185">Reference proteome</keyword>
<keyword evidence="5 16" id="KW-0328">Glycosyltransferase</keyword>
<keyword evidence="3 16" id="KW-1003">Cell membrane</keyword>
<comment type="pathway">
    <text evidence="2 16">Cell wall biogenesis; peptidoglycan biosynthesis.</text>
</comment>
<feature type="transmembrane region" description="Helical" evidence="16">
    <location>
        <begin position="66"/>
        <end position="82"/>
    </location>
</feature>
<feature type="transmembrane region" description="Helical" evidence="16">
    <location>
        <begin position="28"/>
        <end position="46"/>
    </location>
</feature>
<evidence type="ECO:0000256" key="5">
    <source>
        <dbReference type="ARBA" id="ARBA00022676"/>
    </source>
</evidence>
<keyword evidence="11 16" id="KW-0472">Membrane</keyword>
<keyword evidence="12 16" id="KW-0131">Cell cycle</keyword>
<evidence type="ECO:0000256" key="13">
    <source>
        <dbReference type="ARBA" id="ARBA00023316"/>
    </source>
</evidence>
<dbReference type="EMBL" id="FMUQ01000008">
    <property type="protein sequence ID" value="SCY01788.1"/>
    <property type="molecule type" value="Genomic_DNA"/>
</dbReference>
<evidence type="ECO:0000313" key="18">
    <source>
        <dbReference type="Proteomes" id="UP000199588"/>
    </source>
</evidence>
<proteinExistence type="inferred from homology"/>
<dbReference type="RefSeq" id="WP_090655152.1">
    <property type="nucleotide sequence ID" value="NZ_CP015031.1"/>
</dbReference>
<dbReference type="PROSITE" id="PS00428">
    <property type="entry name" value="FTSW_RODA_SPOVE"/>
    <property type="match status" value="1"/>
</dbReference>
<gene>
    <name evidence="16" type="primary">ftsW</name>
    <name evidence="17" type="ORF">SAMN02910354_01179</name>
</gene>
<evidence type="ECO:0000256" key="10">
    <source>
        <dbReference type="ARBA" id="ARBA00022989"/>
    </source>
</evidence>
<dbReference type="Pfam" id="PF01098">
    <property type="entry name" value="FTSW_RODA_SPOVE"/>
    <property type="match status" value="1"/>
</dbReference>
<evidence type="ECO:0000256" key="11">
    <source>
        <dbReference type="ARBA" id="ARBA00023136"/>
    </source>
</evidence>
<protein>
    <recommendedName>
        <fullName evidence="16">Probable peptidoglycan glycosyltransferase FtsW</fullName>
        <shortName evidence="16">PGT</shortName>
        <ecNumber evidence="16">2.4.99.28</ecNumber>
    </recommendedName>
    <alternativeName>
        <fullName evidence="16">Cell division protein FtsW</fullName>
    </alternativeName>
    <alternativeName>
        <fullName evidence="16">Cell wall polymerase</fullName>
    </alternativeName>
    <alternativeName>
        <fullName evidence="16">Peptidoglycan polymerase</fullName>
        <shortName evidence="16">PG polymerase</shortName>
    </alternativeName>
</protein>
<feature type="transmembrane region" description="Helical" evidence="16">
    <location>
        <begin position="326"/>
        <end position="346"/>
    </location>
</feature>
<evidence type="ECO:0000313" key="17">
    <source>
        <dbReference type="EMBL" id="SCY01788.1"/>
    </source>
</evidence>
<keyword evidence="13 16" id="KW-0961">Cell wall biogenesis/degradation</keyword>
<evidence type="ECO:0000256" key="1">
    <source>
        <dbReference type="ARBA" id="ARBA00004651"/>
    </source>
</evidence>
<accession>A0A1G5CHJ6</accession>
<dbReference type="PANTHER" id="PTHR30474">
    <property type="entry name" value="CELL CYCLE PROTEIN"/>
    <property type="match status" value="1"/>
</dbReference>
<keyword evidence="10 16" id="KW-1133">Transmembrane helix</keyword>
<keyword evidence="8 16" id="KW-0133">Cell shape</keyword>
<feature type="transmembrane region" description="Helical" evidence="16">
    <location>
        <begin position="204"/>
        <end position="224"/>
    </location>
</feature>
<evidence type="ECO:0000256" key="3">
    <source>
        <dbReference type="ARBA" id="ARBA00022475"/>
    </source>
</evidence>
<evidence type="ECO:0000256" key="16">
    <source>
        <dbReference type="HAMAP-Rule" id="MF_00913"/>
    </source>
</evidence>
<evidence type="ECO:0000256" key="9">
    <source>
        <dbReference type="ARBA" id="ARBA00022984"/>
    </source>
</evidence>